<dbReference type="RefSeq" id="WP_012374841.1">
    <property type="nucleotide sequence ID" value="NC_010571.1"/>
</dbReference>
<evidence type="ECO:0000256" key="1">
    <source>
        <dbReference type="ARBA" id="ARBA00004651"/>
    </source>
</evidence>
<dbReference type="STRING" id="452637.Oter_2021"/>
<keyword evidence="4 6" id="KW-1133">Transmembrane helix</keyword>
<evidence type="ECO:0000256" key="6">
    <source>
        <dbReference type="SAM" id="Phobius"/>
    </source>
</evidence>
<keyword evidence="5 6" id="KW-0472">Membrane</keyword>
<dbReference type="EMBL" id="CP001032">
    <property type="protein sequence ID" value="ACB75304.1"/>
    <property type="molecule type" value="Genomic_DNA"/>
</dbReference>
<evidence type="ECO:0000313" key="7">
    <source>
        <dbReference type="EMBL" id="ACB75304.1"/>
    </source>
</evidence>
<dbReference type="Pfam" id="PF03739">
    <property type="entry name" value="LptF_LptG"/>
    <property type="match status" value="1"/>
</dbReference>
<dbReference type="GO" id="GO:0015920">
    <property type="term" value="P:lipopolysaccharide transport"/>
    <property type="evidence" value="ECO:0007669"/>
    <property type="project" value="TreeGrafter"/>
</dbReference>
<dbReference type="AlphaFoldDB" id="B1ZYR8"/>
<keyword evidence="8" id="KW-1185">Reference proteome</keyword>
<protein>
    <submittedName>
        <fullName evidence="7">Permease YjgP/YjgQ family protein</fullName>
    </submittedName>
</protein>
<evidence type="ECO:0000313" key="8">
    <source>
        <dbReference type="Proteomes" id="UP000007013"/>
    </source>
</evidence>
<evidence type="ECO:0000256" key="2">
    <source>
        <dbReference type="ARBA" id="ARBA00022475"/>
    </source>
</evidence>
<evidence type="ECO:0000256" key="4">
    <source>
        <dbReference type="ARBA" id="ARBA00022989"/>
    </source>
</evidence>
<evidence type="ECO:0000256" key="5">
    <source>
        <dbReference type="ARBA" id="ARBA00023136"/>
    </source>
</evidence>
<dbReference type="Proteomes" id="UP000007013">
    <property type="component" value="Chromosome"/>
</dbReference>
<sequence>MNLYDRHLLREWLAILGLVLCATVGLLLVQVLYDDFRDLRELGARGLDLWMYLFVTVPMYLALVLPLALLVSLMFVLGKLHRANEFTALRAAGVSLLRITAPVWIVGMFACGLSWWLNTTVVPWSVDESAALRDTMRFRKESNLMPPDRVSAVYSVGFDNPRADRMWFFNRYSKWTQKAYGVTVSIMDEHRRELQRIVAEQAWFEAERGWTFRNGRELTFRPDTGELESTVPFTERVEAQFREDPKLMLLIDRKPTDLSLPQLRRLIDYYAIEENPKGTPYAVRYFGLVADTLAPLIVIAIAIPFAVTGVRVNAAIGVSKSIGLFMLYYIFSNIASALAAKQLVDPMTAAWVPNIGMALVAGWFFVRLR</sequence>
<comment type="subcellular location">
    <subcellularLocation>
        <location evidence="1">Cell membrane</location>
        <topology evidence="1">Multi-pass membrane protein</topology>
    </subcellularLocation>
</comment>
<feature type="transmembrane region" description="Helical" evidence="6">
    <location>
        <begin position="346"/>
        <end position="366"/>
    </location>
</feature>
<reference evidence="7 8" key="1">
    <citation type="journal article" date="2011" name="J. Bacteriol.">
        <title>Genome sequence of the verrucomicrobium Opitutus terrae PB90-1, an abundant inhabitant of rice paddy soil ecosystems.</title>
        <authorList>
            <person name="van Passel M.W."/>
            <person name="Kant R."/>
            <person name="Palva A."/>
            <person name="Copeland A."/>
            <person name="Lucas S."/>
            <person name="Lapidus A."/>
            <person name="Glavina del Rio T."/>
            <person name="Pitluck S."/>
            <person name="Goltsman E."/>
            <person name="Clum A."/>
            <person name="Sun H."/>
            <person name="Schmutz J."/>
            <person name="Larimer F.W."/>
            <person name="Land M.L."/>
            <person name="Hauser L."/>
            <person name="Kyrpides N."/>
            <person name="Mikhailova N."/>
            <person name="Richardson P.P."/>
            <person name="Janssen P.H."/>
            <person name="de Vos W.M."/>
            <person name="Smidt H."/>
        </authorList>
    </citation>
    <scope>NUCLEOTIDE SEQUENCE [LARGE SCALE GENOMIC DNA]</scope>
    <source>
        <strain evidence="8">DSM 11246 / JCM 15787 / PB90-1</strain>
    </source>
</reference>
<proteinExistence type="predicted"/>
<dbReference type="PANTHER" id="PTHR33529">
    <property type="entry name" value="SLR0882 PROTEIN-RELATED"/>
    <property type="match status" value="1"/>
</dbReference>
<feature type="transmembrane region" description="Helical" evidence="6">
    <location>
        <begin position="322"/>
        <end position="340"/>
    </location>
</feature>
<evidence type="ECO:0000256" key="3">
    <source>
        <dbReference type="ARBA" id="ARBA00022692"/>
    </source>
</evidence>
<keyword evidence="2" id="KW-1003">Cell membrane</keyword>
<dbReference type="OrthoDB" id="185464at2"/>
<dbReference type="KEGG" id="ote:Oter_2021"/>
<gene>
    <name evidence="7" type="ordered locus">Oter_2021</name>
</gene>
<keyword evidence="3 6" id="KW-0812">Transmembrane</keyword>
<dbReference type="HOGENOM" id="CLU_028799_3_2_0"/>
<dbReference type="InterPro" id="IPR005495">
    <property type="entry name" value="LptG/LptF_permease"/>
</dbReference>
<dbReference type="GO" id="GO:0043190">
    <property type="term" value="C:ATP-binding cassette (ABC) transporter complex"/>
    <property type="evidence" value="ECO:0007669"/>
    <property type="project" value="TreeGrafter"/>
</dbReference>
<dbReference type="eggNOG" id="COG0795">
    <property type="taxonomic scope" value="Bacteria"/>
</dbReference>
<name>B1ZYR8_OPITP</name>
<feature type="transmembrane region" description="Helical" evidence="6">
    <location>
        <begin position="53"/>
        <end position="76"/>
    </location>
</feature>
<organism evidence="7 8">
    <name type="scientific">Opitutus terrae (strain DSM 11246 / JCM 15787 / PB90-1)</name>
    <dbReference type="NCBI Taxonomy" id="452637"/>
    <lineage>
        <taxon>Bacteria</taxon>
        <taxon>Pseudomonadati</taxon>
        <taxon>Verrucomicrobiota</taxon>
        <taxon>Opitutia</taxon>
        <taxon>Opitutales</taxon>
        <taxon>Opitutaceae</taxon>
        <taxon>Opitutus</taxon>
    </lineage>
</organism>
<dbReference type="PANTHER" id="PTHR33529:SF6">
    <property type="entry name" value="YJGP_YJGQ FAMILY PERMEASE"/>
    <property type="match status" value="1"/>
</dbReference>
<accession>B1ZYR8</accession>
<feature type="transmembrane region" description="Helical" evidence="6">
    <location>
        <begin position="96"/>
        <end position="117"/>
    </location>
</feature>
<feature type="transmembrane region" description="Helical" evidence="6">
    <location>
        <begin position="285"/>
        <end position="310"/>
    </location>
</feature>
<feature type="transmembrane region" description="Helical" evidence="6">
    <location>
        <begin position="12"/>
        <end position="33"/>
    </location>
</feature>